<name>A0AAV5GIX8_9BASI</name>
<dbReference type="Proteomes" id="UP001342314">
    <property type="component" value="Unassembled WGS sequence"/>
</dbReference>
<evidence type="ECO:0008006" key="4">
    <source>
        <dbReference type="Google" id="ProtNLM"/>
    </source>
</evidence>
<keyword evidence="1" id="KW-0175">Coiled coil</keyword>
<reference evidence="2 3" key="1">
    <citation type="submission" date="2021-12" db="EMBL/GenBank/DDBJ databases">
        <title>High titer production of polyol ester of fatty acids by Rhodotorula paludigena BS15 towards product separation-free biomass refinery.</title>
        <authorList>
            <person name="Mano J."/>
            <person name="Ono H."/>
            <person name="Tanaka T."/>
            <person name="Naito K."/>
            <person name="Sushida H."/>
            <person name="Ike M."/>
            <person name="Tokuyasu K."/>
            <person name="Kitaoka M."/>
        </authorList>
    </citation>
    <scope>NUCLEOTIDE SEQUENCE [LARGE SCALE GENOMIC DNA]</scope>
    <source>
        <strain evidence="2 3">BS15</strain>
    </source>
</reference>
<comment type="caution">
    <text evidence="2">The sequence shown here is derived from an EMBL/GenBank/DDBJ whole genome shotgun (WGS) entry which is preliminary data.</text>
</comment>
<protein>
    <recommendedName>
        <fullName evidence="4">Nuf2 DHR10-like domain-containing protein</fullName>
    </recommendedName>
</protein>
<dbReference type="EMBL" id="BQKY01000004">
    <property type="protein sequence ID" value="GJN89017.1"/>
    <property type="molecule type" value="Genomic_DNA"/>
</dbReference>
<evidence type="ECO:0000313" key="2">
    <source>
        <dbReference type="EMBL" id="GJN89017.1"/>
    </source>
</evidence>
<proteinExistence type="predicted"/>
<organism evidence="2 3">
    <name type="scientific">Rhodotorula paludigena</name>
    <dbReference type="NCBI Taxonomy" id="86838"/>
    <lineage>
        <taxon>Eukaryota</taxon>
        <taxon>Fungi</taxon>
        <taxon>Dikarya</taxon>
        <taxon>Basidiomycota</taxon>
        <taxon>Pucciniomycotina</taxon>
        <taxon>Microbotryomycetes</taxon>
        <taxon>Sporidiobolales</taxon>
        <taxon>Sporidiobolaceae</taxon>
        <taxon>Rhodotorula</taxon>
    </lineage>
</organism>
<evidence type="ECO:0000256" key="1">
    <source>
        <dbReference type="SAM" id="Coils"/>
    </source>
</evidence>
<evidence type="ECO:0000313" key="3">
    <source>
        <dbReference type="Proteomes" id="UP001342314"/>
    </source>
</evidence>
<dbReference type="AlphaFoldDB" id="A0AAV5GIX8"/>
<feature type="coiled-coil region" evidence="1">
    <location>
        <begin position="14"/>
        <end position="101"/>
    </location>
</feature>
<sequence>MVRDHFILPFTSSFLNIREIAEDLKETKERLTSEIEALTRQITRKERLQEEALARARMAEGALAALQKEHGDFKSGVKRKVKELEDGAKMAEETKTRTEREYLALRDGVRVMQDGWKEDLRWLRDDLSRSQKLLELKSMTCACG</sequence>
<keyword evidence="3" id="KW-1185">Reference proteome</keyword>
<accession>A0AAV5GIX8</accession>
<gene>
    <name evidence="2" type="ORF">Rhopal_001988-T1</name>
</gene>